<dbReference type="GO" id="GO:0009022">
    <property type="term" value="F:tRNA nucleotidyltransferase activity"/>
    <property type="evidence" value="ECO:0007669"/>
    <property type="project" value="UniProtKB-UniRule"/>
</dbReference>
<gene>
    <name evidence="6" type="primary">rph</name>
    <name evidence="9" type="ORF">DMI76_02545</name>
</gene>
<dbReference type="InterPro" id="IPR001247">
    <property type="entry name" value="ExoRNase_PH_dom1"/>
</dbReference>
<protein>
    <recommendedName>
        <fullName evidence="6">Ribonuclease PH</fullName>
        <shortName evidence="6">RNase PH</shortName>
        <ecNumber evidence="6">2.7.7.56</ecNumber>
    </recommendedName>
    <alternativeName>
        <fullName evidence="6">tRNA nucleotidyltransferase</fullName>
    </alternativeName>
</protein>
<dbReference type="InterPro" id="IPR002381">
    <property type="entry name" value="RNase_PH_bac-type"/>
</dbReference>
<sequence length="272" mass="29420">MAASVMIPRMERQDKRLVDQLRPISFETGIAPNATASVLVAFGRTKVICAVTIEEDVPRWMKVQRVEGGWLTAEYSMLPYSTLDRKRRDITAGKLDGRSSEIQRLIGRSLRAAVDLGKIGQRTIWVDCDVLQADGGTRTASITGASVALAIAVNKLVAQGKLAESPMKRLVSAVSVGMLGGEALLDLCYVEDKDAEVDMNLVMTDRGEFVEVQGSGEEAVFTADQMSRMLELGRKGLEEIAGLQRQVIADADKPDADALEGLSAFFGSGRQA</sequence>
<dbReference type="Pfam" id="PF01138">
    <property type="entry name" value="RNase_PH"/>
    <property type="match status" value="1"/>
</dbReference>
<dbReference type="GO" id="GO:0016075">
    <property type="term" value="P:rRNA catabolic process"/>
    <property type="evidence" value="ECO:0007669"/>
    <property type="project" value="UniProtKB-UniRule"/>
</dbReference>
<dbReference type="EMBL" id="CP029701">
    <property type="protein sequence ID" value="QHV64277.1"/>
    <property type="molecule type" value="Genomic_DNA"/>
</dbReference>
<feature type="binding site" evidence="6">
    <location>
        <begin position="136"/>
        <end position="138"/>
    </location>
    <ligand>
        <name>phosphate</name>
        <dbReference type="ChEBI" id="CHEBI:43474"/>
        <note>substrate</note>
    </ligand>
</feature>
<dbReference type="Pfam" id="PF03725">
    <property type="entry name" value="RNase_PH_C"/>
    <property type="match status" value="1"/>
</dbReference>
<dbReference type="GO" id="GO:0000049">
    <property type="term" value="F:tRNA binding"/>
    <property type="evidence" value="ECO:0007669"/>
    <property type="project" value="UniProtKB-UniRule"/>
</dbReference>
<evidence type="ECO:0000256" key="1">
    <source>
        <dbReference type="ARBA" id="ARBA00006678"/>
    </source>
</evidence>
<name>A0AAE6W351_9BACT</name>
<dbReference type="NCBIfam" id="TIGR01966">
    <property type="entry name" value="RNasePH"/>
    <property type="match status" value="1"/>
</dbReference>
<dbReference type="PANTHER" id="PTHR11953:SF0">
    <property type="entry name" value="EXOSOME COMPLEX COMPONENT RRP41"/>
    <property type="match status" value="1"/>
</dbReference>
<dbReference type="GO" id="GO:0000175">
    <property type="term" value="F:3'-5'-RNA exonuclease activity"/>
    <property type="evidence" value="ECO:0007669"/>
    <property type="project" value="UniProtKB-UniRule"/>
</dbReference>
<keyword evidence="6" id="KW-0548">Nucleotidyltransferase</keyword>
<proteinExistence type="inferred from homology"/>
<dbReference type="SUPFAM" id="SSF54211">
    <property type="entry name" value="Ribosomal protein S5 domain 2-like"/>
    <property type="match status" value="1"/>
</dbReference>
<dbReference type="SUPFAM" id="SSF55666">
    <property type="entry name" value="Ribonuclease PH domain 2-like"/>
    <property type="match status" value="1"/>
</dbReference>
<dbReference type="AlphaFoldDB" id="A0AAE6W351"/>
<evidence type="ECO:0000256" key="4">
    <source>
        <dbReference type="ARBA" id="ARBA00022694"/>
    </source>
</evidence>
<evidence type="ECO:0000259" key="7">
    <source>
        <dbReference type="Pfam" id="PF01138"/>
    </source>
</evidence>
<dbReference type="PROSITE" id="PS01277">
    <property type="entry name" value="RIBONUCLEASE_PH"/>
    <property type="match status" value="1"/>
</dbReference>
<evidence type="ECO:0000313" key="9">
    <source>
        <dbReference type="EMBL" id="QHV64277.1"/>
    </source>
</evidence>
<dbReference type="InterPro" id="IPR036345">
    <property type="entry name" value="ExoRNase_PH_dom2_sf"/>
</dbReference>
<dbReference type="InterPro" id="IPR020568">
    <property type="entry name" value="Ribosomal_Su5_D2-typ_SF"/>
</dbReference>
<dbReference type="FunFam" id="3.30.230.70:FF:000003">
    <property type="entry name" value="Ribonuclease PH"/>
    <property type="match status" value="1"/>
</dbReference>
<keyword evidence="3 6" id="KW-0820">tRNA-binding</keyword>
<dbReference type="InterPro" id="IPR050080">
    <property type="entry name" value="RNase_PH"/>
</dbReference>
<organism evidence="9 10">
    <name type="scientific">Akkermansia massiliensis</name>
    <dbReference type="NCBI Taxonomy" id="2927224"/>
    <lineage>
        <taxon>Bacteria</taxon>
        <taxon>Pseudomonadati</taxon>
        <taxon>Verrucomicrobiota</taxon>
        <taxon>Verrucomicrobiia</taxon>
        <taxon>Verrucomicrobiales</taxon>
        <taxon>Akkermansiaceae</taxon>
        <taxon>Akkermansia</taxon>
    </lineage>
</organism>
<evidence type="ECO:0000256" key="3">
    <source>
        <dbReference type="ARBA" id="ARBA00022555"/>
    </source>
</evidence>
<keyword evidence="2 6" id="KW-0698">rRNA processing</keyword>
<dbReference type="Proteomes" id="UP000642553">
    <property type="component" value="Chromosome"/>
</dbReference>
<evidence type="ECO:0000313" key="10">
    <source>
        <dbReference type="Proteomes" id="UP000642553"/>
    </source>
</evidence>
<keyword evidence="5" id="KW-0694">RNA-binding</keyword>
<feature type="domain" description="Exoribonuclease phosphorolytic" evidence="7">
    <location>
        <begin position="20"/>
        <end position="152"/>
    </location>
</feature>
<dbReference type="InterPro" id="IPR015847">
    <property type="entry name" value="ExoRNase_PH_dom2"/>
</dbReference>
<evidence type="ECO:0000256" key="5">
    <source>
        <dbReference type="ARBA" id="ARBA00022884"/>
    </source>
</evidence>
<accession>A0AAE6W351</accession>
<evidence type="ECO:0000256" key="6">
    <source>
        <dbReference type="HAMAP-Rule" id="MF_00564"/>
    </source>
</evidence>
<feature type="binding site" evidence="6">
    <location>
        <position position="98"/>
    </location>
    <ligand>
        <name>phosphate</name>
        <dbReference type="ChEBI" id="CHEBI:43474"/>
        <note>substrate</note>
    </ligand>
</feature>
<keyword evidence="6" id="KW-0808">Transferase</keyword>
<keyword evidence="4 6" id="KW-0819">tRNA processing</keyword>
<comment type="function">
    <text evidence="6">Phosphorolytic 3'-5' exoribonuclease that plays an important role in tRNA 3'-end maturation. Removes nucleotide residues following the 3'-CCA terminus of tRNAs; can also add nucleotides to the ends of RNA molecules by using nucleoside diphosphates as substrates, but this may not be physiologically important. Probably plays a role in initiation of 16S rRNA degradation (leading to ribosome degradation) during starvation.</text>
</comment>
<evidence type="ECO:0000256" key="2">
    <source>
        <dbReference type="ARBA" id="ARBA00022552"/>
    </source>
</evidence>
<dbReference type="Gene3D" id="3.30.230.70">
    <property type="entry name" value="GHMP Kinase, N-terminal domain"/>
    <property type="match status" value="1"/>
</dbReference>
<dbReference type="GO" id="GO:0008033">
    <property type="term" value="P:tRNA processing"/>
    <property type="evidence" value="ECO:0007669"/>
    <property type="project" value="UniProtKB-UniRule"/>
</dbReference>
<comment type="catalytic activity">
    <reaction evidence="6">
        <text>tRNA(n+1) + phosphate = tRNA(n) + a ribonucleoside 5'-diphosphate</text>
        <dbReference type="Rhea" id="RHEA:10628"/>
        <dbReference type="Rhea" id="RHEA-COMP:17343"/>
        <dbReference type="Rhea" id="RHEA-COMP:17344"/>
        <dbReference type="ChEBI" id="CHEBI:43474"/>
        <dbReference type="ChEBI" id="CHEBI:57930"/>
        <dbReference type="ChEBI" id="CHEBI:173114"/>
        <dbReference type="EC" id="2.7.7.56"/>
    </reaction>
</comment>
<comment type="similarity">
    <text evidence="1 6">Belongs to the RNase PH family.</text>
</comment>
<dbReference type="GO" id="GO:0031125">
    <property type="term" value="P:rRNA 3'-end processing"/>
    <property type="evidence" value="ECO:0007669"/>
    <property type="project" value="UniProtKB-ARBA"/>
</dbReference>
<reference evidence="9" key="1">
    <citation type="submission" date="2018-05" db="EMBL/GenBank/DDBJ databases">
        <title>Complete genome sequnece of Akkermansia muciniphila EB-AMDK-40.</title>
        <authorList>
            <person name="Nam Y.-D."/>
            <person name="Chung W.-H."/>
            <person name="Park Y.S."/>
            <person name="Kang J."/>
        </authorList>
    </citation>
    <scope>NUCLEOTIDE SEQUENCE</scope>
    <source>
        <strain evidence="9">EB-AMDK-40</strain>
    </source>
</reference>
<dbReference type="PANTHER" id="PTHR11953">
    <property type="entry name" value="EXOSOME COMPLEX COMPONENT"/>
    <property type="match status" value="1"/>
</dbReference>
<dbReference type="EC" id="2.7.7.56" evidence="6"/>
<dbReference type="InterPro" id="IPR018336">
    <property type="entry name" value="RNase_PH_CS"/>
</dbReference>
<dbReference type="CDD" id="cd11362">
    <property type="entry name" value="RNase_PH_bact"/>
    <property type="match status" value="1"/>
</dbReference>
<evidence type="ECO:0000259" key="8">
    <source>
        <dbReference type="Pfam" id="PF03725"/>
    </source>
</evidence>
<feature type="domain" description="Exoribonuclease phosphorolytic" evidence="8">
    <location>
        <begin position="170"/>
        <end position="236"/>
    </location>
</feature>
<dbReference type="RefSeq" id="WP_102721925.1">
    <property type="nucleotide sequence ID" value="NZ_CP072022.1"/>
</dbReference>
<comment type="subunit">
    <text evidence="6">Homohexameric ring arranged as a trimer of dimers.</text>
</comment>
<dbReference type="HAMAP" id="MF_00564">
    <property type="entry name" value="RNase_PH"/>
    <property type="match status" value="1"/>
</dbReference>
<dbReference type="InterPro" id="IPR027408">
    <property type="entry name" value="PNPase/RNase_PH_dom_sf"/>
</dbReference>